<reference evidence="5" key="2">
    <citation type="journal article" date="2019" name="Int. J. Syst. Evol. Microbiol.">
        <title>The Global Catalogue of Microorganisms (GCM) 10K type strain sequencing project: providing services to taxonomists for standard genome sequencing and annotation.</title>
        <authorList>
            <consortium name="The Broad Institute Genomics Platform"/>
            <consortium name="The Broad Institute Genome Sequencing Center for Infectious Disease"/>
            <person name="Wu L."/>
            <person name="Ma J."/>
        </authorList>
    </citation>
    <scope>NUCLEOTIDE SEQUENCE [LARGE SCALE GENOMIC DNA]</scope>
    <source>
        <strain evidence="5">JCM 17810</strain>
    </source>
</reference>
<feature type="region of interest" description="Disordered" evidence="1">
    <location>
        <begin position="95"/>
        <end position="141"/>
    </location>
</feature>
<evidence type="ECO:0000256" key="2">
    <source>
        <dbReference type="SAM" id="Phobius"/>
    </source>
</evidence>
<evidence type="ECO:0000313" key="4">
    <source>
        <dbReference type="EMBL" id="GAA4421018.1"/>
    </source>
</evidence>
<keyword evidence="5" id="KW-1185">Reference proteome</keyword>
<evidence type="ECO:0000313" key="3">
    <source>
        <dbReference type="EMBL" id="GAA4417420.1"/>
    </source>
</evidence>
<accession>A0ABP8KW29</accession>
<reference evidence="3" key="3">
    <citation type="submission" date="2023-12" db="EMBL/GenBank/DDBJ databases">
        <authorList>
            <person name="Sun Q."/>
            <person name="Inoue M."/>
        </authorList>
    </citation>
    <scope>NUCLEOTIDE SEQUENCE</scope>
    <source>
        <strain evidence="3">JCM 17810</strain>
    </source>
</reference>
<comment type="caution">
    <text evidence="3">The sequence shown here is derived from an EMBL/GenBank/DDBJ whole genome shotgun (WGS) entry which is preliminary data.</text>
</comment>
<protein>
    <submittedName>
        <fullName evidence="3">Uncharacterized protein</fullName>
    </submittedName>
</protein>
<dbReference type="EMBL" id="BAABGN010000002">
    <property type="protein sequence ID" value="GAA4417420.1"/>
    <property type="molecule type" value="Genomic_DNA"/>
</dbReference>
<dbReference type="RefSeq" id="WP_345214991.1">
    <property type="nucleotide sequence ID" value="NZ_BAABGN010000002.1"/>
</dbReference>
<evidence type="ECO:0000256" key="1">
    <source>
        <dbReference type="SAM" id="MobiDB-lite"/>
    </source>
</evidence>
<keyword evidence="2" id="KW-1133">Transmembrane helix</keyword>
<reference evidence="3" key="1">
    <citation type="journal article" date="2014" name="Int. J. Syst. Evol. Microbiol.">
        <title>Complete genome of a new Firmicutes species belonging to the dominant human colonic microbiota ('Ruminococcus bicirculans') reveals two chromosomes and a selective capacity to utilize plant glucans.</title>
        <authorList>
            <consortium name="NISC Comparative Sequencing Program"/>
            <person name="Wegmann U."/>
            <person name="Louis P."/>
            <person name="Goesmann A."/>
            <person name="Henrissat B."/>
            <person name="Duncan S.H."/>
            <person name="Flint H.J."/>
        </authorList>
    </citation>
    <scope>NUCLEOTIDE SEQUENCE</scope>
    <source>
        <strain evidence="3">JCM 17810</strain>
    </source>
</reference>
<evidence type="ECO:0000313" key="5">
    <source>
        <dbReference type="Proteomes" id="UP001500622"/>
    </source>
</evidence>
<feature type="compositionally biased region" description="Low complexity" evidence="1">
    <location>
        <begin position="95"/>
        <end position="105"/>
    </location>
</feature>
<sequence>MHPASKKCVVAAVILAVVGFTLSIAWRVFLERGMPALWGEVGGYDSPSEGFYMTMAWLSPMMASVERVLLTVAGALVGAAVVIQVLAPRMESIAEAAEESGGTAEELAEEVPGEFSGEFREAADEPERPKTTYDPRSYRRP</sequence>
<feature type="compositionally biased region" description="Basic and acidic residues" evidence="1">
    <location>
        <begin position="117"/>
        <end position="141"/>
    </location>
</feature>
<proteinExistence type="predicted"/>
<feature type="transmembrane region" description="Helical" evidence="2">
    <location>
        <begin position="68"/>
        <end position="87"/>
    </location>
</feature>
<dbReference type="EMBL" id="BAABGN010000004">
    <property type="protein sequence ID" value="GAA4421018.1"/>
    <property type="molecule type" value="Genomic_DNA"/>
</dbReference>
<gene>
    <name evidence="3" type="ORF">GCM10023169_05880</name>
    <name evidence="4" type="ORF">GCM10023169_13540</name>
</gene>
<keyword evidence="2" id="KW-0812">Transmembrane</keyword>
<dbReference type="Proteomes" id="UP001500622">
    <property type="component" value="Unassembled WGS sequence"/>
</dbReference>
<keyword evidence="2" id="KW-0472">Membrane</keyword>
<name>A0ABP8KW29_9MICO</name>
<organism evidence="3 5">
    <name type="scientific">Georgenia halophila</name>
    <dbReference type="NCBI Taxonomy" id="620889"/>
    <lineage>
        <taxon>Bacteria</taxon>
        <taxon>Bacillati</taxon>
        <taxon>Actinomycetota</taxon>
        <taxon>Actinomycetes</taxon>
        <taxon>Micrococcales</taxon>
        <taxon>Bogoriellaceae</taxon>
        <taxon>Georgenia</taxon>
    </lineage>
</organism>